<dbReference type="EMBL" id="CAJNOQ010004267">
    <property type="protein sequence ID" value="CAF1051903.1"/>
    <property type="molecule type" value="Genomic_DNA"/>
</dbReference>
<evidence type="ECO:0000313" key="4">
    <source>
        <dbReference type="EMBL" id="CAF3985055.1"/>
    </source>
</evidence>
<protein>
    <submittedName>
        <fullName evidence="1">Uncharacterized protein</fullName>
    </submittedName>
</protein>
<proteinExistence type="predicted"/>
<dbReference type="Proteomes" id="UP000682733">
    <property type="component" value="Unassembled WGS sequence"/>
</dbReference>
<dbReference type="EMBL" id="CAJNOK010012899">
    <property type="protein sequence ID" value="CAF1173780.1"/>
    <property type="molecule type" value="Genomic_DNA"/>
</dbReference>
<dbReference type="EMBL" id="CAJOBA010034424">
    <property type="protein sequence ID" value="CAF3985055.1"/>
    <property type="molecule type" value="Genomic_DNA"/>
</dbReference>
<evidence type="ECO:0000313" key="5">
    <source>
        <dbReference type="Proteomes" id="UP000663829"/>
    </source>
</evidence>
<dbReference type="Proteomes" id="UP000681722">
    <property type="component" value="Unassembled WGS sequence"/>
</dbReference>
<dbReference type="EMBL" id="CAJOBC010004267">
    <property type="protein sequence ID" value="CAF3821355.1"/>
    <property type="molecule type" value="Genomic_DNA"/>
</dbReference>
<gene>
    <name evidence="1" type="ORF">GPM918_LOCUS16327</name>
    <name evidence="2" type="ORF">OVA965_LOCUS22708</name>
    <name evidence="3" type="ORF">SRO942_LOCUS16327</name>
    <name evidence="4" type="ORF">TMI583_LOCUS23423</name>
</gene>
<keyword evidence="5" id="KW-1185">Reference proteome</keyword>
<dbReference type="AlphaFoldDB" id="A0A814KFS1"/>
<accession>A0A814KFS1</accession>
<sequence length="304" mass="35666">MPFESLEPDDMDNDKLQDLELIQVIINSNQLTAEPATNQRCETQNYDIIIILEEQHLNRTQQHNISPTKHHFHPQHYPDYNLITDTVSTNNIDQSLLYLQTLANGDSELDWPDDNNDVWHEHEIKQQRQQFSSISDINNMEHSNNEIPKLDNNVQGKQNILLIDDQHLPLFVVQSNPNQRHCAAQLATSSTNANLFQNYADHNNHQHHSPLPQQVLFSTKTQWSRILGDDYIKYDYVLIQLLLLIMLAEGLLRISDYYDRIGIKFVVFVLCTKLPVIRDSTLLVFDKFTKAFRHWDWLWPYMVP</sequence>
<dbReference type="Proteomes" id="UP000677228">
    <property type="component" value="Unassembled WGS sequence"/>
</dbReference>
<name>A0A814KFS1_9BILA</name>
<organism evidence="1 5">
    <name type="scientific">Didymodactylos carnosus</name>
    <dbReference type="NCBI Taxonomy" id="1234261"/>
    <lineage>
        <taxon>Eukaryota</taxon>
        <taxon>Metazoa</taxon>
        <taxon>Spiralia</taxon>
        <taxon>Gnathifera</taxon>
        <taxon>Rotifera</taxon>
        <taxon>Eurotatoria</taxon>
        <taxon>Bdelloidea</taxon>
        <taxon>Philodinida</taxon>
        <taxon>Philodinidae</taxon>
        <taxon>Didymodactylos</taxon>
    </lineage>
</organism>
<reference evidence="1" key="1">
    <citation type="submission" date="2021-02" db="EMBL/GenBank/DDBJ databases">
        <authorList>
            <person name="Nowell W R."/>
        </authorList>
    </citation>
    <scope>NUCLEOTIDE SEQUENCE</scope>
</reference>
<evidence type="ECO:0000313" key="2">
    <source>
        <dbReference type="EMBL" id="CAF1173780.1"/>
    </source>
</evidence>
<dbReference type="Proteomes" id="UP000663829">
    <property type="component" value="Unassembled WGS sequence"/>
</dbReference>
<comment type="caution">
    <text evidence="1">The sequence shown here is derived from an EMBL/GenBank/DDBJ whole genome shotgun (WGS) entry which is preliminary data.</text>
</comment>
<evidence type="ECO:0000313" key="3">
    <source>
        <dbReference type="EMBL" id="CAF3821355.1"/>
    </source>
</evidence>
<evidence type="ECO:0000313" key="1">
    <source>
        <dbReference type="EMBL" id="CAF1051903.1"/>
    </source>
</evidence>